<dbReference type="AlphaFoldDB" id="A0A494WBK9"/>
<keyword evidence="2" id="KW-0540">Nuclease</keyword>
<dbReference type="RefSeq" id="WP_066696646.1">
    <property type="nucleotide sequence ID" value="NZ_AP018664.1"/>
</dbReference>
<protein>
    <submittedName>
        <fullName evidence="2">Endonuclease</fullName>
    </submittedName>
</protein>
<keyword evidence="2" id="KW-0255">Endonuclease</keyword>
<dbReference type="EMBL" id="AP018664">
    <property type="protein sequence ID" value="BBE00088.1"/>
    <property type="molecule type" value="Genomic_DNA"/>
</dbReference>
<dbReference type="InterPro" id="IPR036691">
    <property type="entry name" value="Endo/exonu/phosph_ase_sf"/>
</dbReference>
<evidence type="ECO:0000313" key="3">
    <source>
        <dbReference type="Proteomes" id="UP000279959"/>
    </source>
</evidence>
<name>A0A494WBK9_9SPHN</name>
<dbReference type="SUPFAM" id="SSF56219">
    <property type="entry name" value="DNase I-like"/>
    <property type="match status" value="1"/>
</dbReference>
<dbReference type="Proteomes" id="UP000279959">
    <property type="component" value="Chromosome"/>
</dbReference>
<dbReference type="PANTHER" id="PTHR16320">
    <property type="entry name" value="SPHINGOMYELINASE FAMILY MEMBER"/>
    <property type="match status" value="1"/>
</dbReference>
<proteinExistence type="predicted"/>
<dbReference type="InterPro" id="IPR038772">
    <property type="entry name" value="Sph/SMPD2-like"/>
</dbReference>
<feature type="domain" description="Endonuclease/exonuclease/phosphatase" evidence="1">
    <location>
        <begin position="46"/>
        <end position="263"/>
    </location>
</feature>
<dbReference type="KEGG" id="sami:SAMIE_1035880"/>
<evidence type="ECO:0000259" key="1">
    <source>
        <dbReference type="Pfam" id="PF03372"/>
    </source>
</evidence>
<keyword evidence="2" id="KW-0378">Hydrolase</keyword>
<gene>
    <name evidence="2" type="ORF">SAMIE_1035880</name>
</gene>
<organism evidence="2 3">
    <name type="scientific">Sphingobium amiense</name>
    <dbReference type="NCBI Taxonomy" id="135719"/>
    <lineage>
        <taxon>Bacteria</taxon>
        <taxon>Pseudomonadati</taxon>
        <taxon>Pseudomonadota</taxon>
        <taxon>Alphaproteobacteria</taxon>
        <taxon>Sphingomonadales</taxon>
        <taxon>Sphingomonadaceae</taxon>
        <taxon>Sphingobium</taxon>
    </lineage>
</organism>
<sequence>MRRLSGTVIFAAMVALASSGSGREEARRGWSPPQTAAVDPGALSVMTYNVEGLPWPVARGRGEMLERIAARLRTMRQAGRQPHVVLLQEAFSAEAQALARSAGYAHVAMGPDASLRTPLRADAADTAFMAQARWAKGEDMGKQVGSGLMILSDYPIVGTDRMAYPDFACAGYDCLANKGVLIAHLSVPGAGVVSVVDTHLNSRAATGVSVARANRAYQRQITLMAQFVRAAVPGDRALVIGGDMNLGHDPRRLAAFFDGFSGAGLRFITPAMSGTYQALASGGRTRDLVRAARHAKDWLFARASDGEPMRVAGAEVPFGSEPDGGQLSDHMGYVIRYARPAPGGVRLASNELRAAR</sequence>
<dbReference type="GO" id="GO:0004767">
    <property type="term" value="F:sphingomyelin phosphodiesterase activity"/>
    <property type="evidence" value="ECO:0007669"/>
    <property type="project" value="InterPro"/>
</dbReference>
<dbReference type="Pfam" id="PF03372">
    <property type="entry name" value="Exo_endo_phos"/>
    <property type="match status" value="1"/>
</dbReference>
<keyword evidence="3" id="KW-1185">Reference proteome</keyword>
<dbReference type="Gene3D" id="3.60.10.10">
    <property type="entry name" value="Endonuclease/exonuclease/phosphatase"/>
    <property type="match status" value="1"/>
</dbReference>
<evidence type="ECO:0000313" key="2">
    <source>
        <dbReference type="EMBL" id="BBE00088.1"/>
    </source>
</evidence>
<accession>A0A494WBK9</accession>
<reference evidence="2 3" key="1">
    <citation type="submission" date="2018-05" db="EMBL/GenBank/DDBJ databases">
        <title>Complete Genome Sequence of the Nonylphenol-Degrading Bacterium Sphingobium amiense DSM 16289T.</title>
        <authorList>
            <person name="Ootsuka M."/>
            <person name="Nishizawa T."/>
            <person name="Ohta H."/>
        </authorList>
    </citation>
    <scope>NUCLEOTIDE SEQUENCE [LARGE SCALE GENOMIC DNA]</scope>
    <source>
        <strain evidence="2 3">DSM 16289</strain>
    </source>
</reference>
<dbReference type="GO" id="GO:0004519">
    <property type="term" value="F:endonuclease activity"/>
    <property type="evidence" value="ECO:0007669"/>
    <property type="project" value="UniProtKB-KW"/>
</dbReference>
<dbReference type="InterPro" id="IPR005135">
    <property type="entry name" value="Endo/exonuclease/phosphatase"/>
</dbReference>
<dbReference type="PANTHER" id="PTHR16320:SF23">
    <property type="entry name" value="SPHINGOMYELINASE C 1"/>
    <property type="match status" value="1"/>
</dbReference>